<sequence>MTQLKWYPALAVISASLVLLGCQQQSGEGQQNTEQQANASRPAPAPEQQDLTPAEAPSGGSAEKYFQPPREIPNDEFGKVVRQGELIFTNTPTYAKGYSGNALSCVNCHIDKGRLANSAPLWAAYVAYPAYRSKNKHVNTIQERMQGCFRFSMNGTPPAADSPEMTALVTYAYWMAQGAPTGEKKMAGRGYPVLKKPASVNRERGAKIFASSCAVCHGADGQGQSVNGTTVFPPLWGPQSFNWGAGMHRVNTAAGFIKANMPLGQGNTLSDQDAWDVAAYVMDQPRPQDPRFKGDTAATDKEYHDHFCYYGEAGALPRQAKK</sequence>
<evidence type="ECO:0000256" key="6">
    <source>
        <dbReference type="SAM" id="SignalP"/>
    </source>
</evidence>
<evidence type="ECO:0000256" key="3">
    <source>
        <dbReference type="ARBA" id="ARBA00023004"/>
    </source>
</evidence>
<dbReference type="SUPFAM" id="SSF46626">
    <property type="entry name" value="Cytochrome c"/>
    <property type="match status" value="2"/>
</dbReference>
<protein>
    <submittedName>
        <fullName evidence="8">C-type cytochrome</fullName>
    </submittedName>
</protein>
<dbReference type="Gene3D" id="1.10.760.10">
    <property type="entry name" value="Cytochrome c-like domain"/>
    <property type="match status" value="2"/>
</dbReference>
<keyword evidence="2 4" id="KW-0479">Metal-binding</keyword>
<evidence type="ECO:0000313" key="9">
    <source>
        <dbReference type="Proteomes" id="UP001446205"/>
    </source>
</evidence>
<evidence type="ECO:0000256" key="1">
    <source>
        <dbReference type="ARBA" id="ARBA00022617"/>
    </source>
</evidence>
<name>A0ABU9DA07_9PROT</name>
<evidence type="ECO:0000259" key="7">
    <source>
        <dbReference type="PROSITE" id="PS51007"/>
    </source>
</evidence>
<dbReference type="Proteomes" id="UP001446205">
    <property type="component" value="Unassembled WGS sequence"/>
</dbReference>
<accession>A0ABU9DA07</accession>
<evidence type="ECO:0000256" key="2">
    <source>
        <dbReference type="ARBA" id="ARBA00022723"/>
    </source>
</evidence>
<reference evidence="8 9" key="1">
    <citation type="submission" date="2024-04" db="EMBL/GenBank/DDBJ databases">
        <authorList>
            <person name="Abashina T."/>
            <person name="Shaikin A."/>
        </authorList>
    </citation>
    <scope>NUCLEOTIDE SEQUENCE [LARGE SCALE GENOMIC DNA]</scope>
    <source>
        <strain evidence="8 9">AAFK</strain>
    </source>
</reference>
<dbReference type="PROSITE" id="PS51257">
    <property type="entry name" value="PROKAR_LIPOPROTEIN"/>
    <property type="match status" value="1"/>
</dbReference>
<feature type="chain" id="PRO_5045098547" evidence="6">
    <location>
        <begin position="22"/>
        <end position="322"/>
    </location>
</feature>
<keyword evidence="3 4" id="KW-0408">Iron</keyword>
<feature type="compositionally biased region" description="Polar residues" evidence="5">
    <location>
        <begin position="28"/>
        <end position="39"/>
    </location>
</feature>
<dbReference type="InterPro" id="IPR009056">
    <property type="entry name" value="Cyt_c-like_dom"/>
</dbReference>
<dbReference type="InterPro" id="IPR036909">
    <property type="entry name" value="Cyt_c-like_dom_sf"/>
</dbReference>
<dbReference type="Pfam" id="PF13442">
    <property type="entry name" value="Cytochrome_CBB3"/>
    <property type="match status" value="1"/>
</dbReference>
<feature type="domain" description="Cytochrome c" evidence="7">
    <location>
        <begin position="79"/>
        <end position="176"/>
    </location>
</feature>
<feature type="region of interest" description="Disordered" evidence="5">
    <location>
        <begin position="28"/>
        <end position="74"/>
    </location>
</feature>
<feature type="signal peptide" evidence="6">
    <location>
        <begin position="1"/>
        <end position="21"/>
    </location>
</feature>
<dbReference type="PANTHER" id="PTHR35008:SF9">
    <property type="entry name" value="CYTOCHROME C DOMAIN-CONTAINING PROTEIN"/>
    <property type="match status" value="1"/>
</dbReference>
<keyword evidence="6" id="KW-0732">Signal</keyword>
<dbReference type="Pfam" id="PF21342">
    <property type="entry name" value="SoxA-TsdA_cyt-c"/>
    <property type="match status" value="1"/>
</dbReference>
<gene>
    <name evidence="8" type="ORF">WOB96_11420</name>
</gene>
<dbReference type="PANTHER" id="PTHR35008">
    <property type="entry name" value="BLL4482 PROTEIN-RELATED"/>
    <property type="match status" value="1"/>
</dbReference>
<proteinExistence type="predicted"/>
<dbReference type="PROSITE" id="PS51007">
    <property type="entry name" value="CYTC"/>
    <property type="match status" value="2"/>
</dbReference>
<organism evidence="8 9">
    <name type="scientific">Thermithiobacillus plumbiphilus</name>
    <dbReference type="NCBI Taxonomy" id="1729899"/>
    <lineage>
        <taxon>Bacteria</taxon>
        <taxon>Pseudomonadati</taxon>
        <taxon>Pseudomonadota</taxon>
        <taxon>Acidithiobacillia</taxon>
        <taxon>Acidithiobacillales</taxon>
        <taxon>Thermithiobacillaceae</taxon>
        <taxon>Thermithiobacillus</taxon>
    </lineage>
</organism>
<keyword evidence="1 4" id="KW-0349">Heme</keyword>
<feature type="domain" description="Cytochrome c" evidence="7">
    <location>
        <begin position="200"/>
        <end position="285"/>
    </location>
</feature>
<dbReference type="RefSeq" id="WP_341371424.1">
    <property type="nucleotide sequence ID" value="NZ_JBBPCO010000011.1"/>
</dbReference>
<comment type="caution">
    <text evidence="8">The sequence shown here is derived from an EMBL/GenBank/DDBJ whole genome shotgun (WGS) entry which is preliminary data.</text>
</comment>
<dbReference type="InterPro" id="IPR051459">
    <property type="entry name" value="Cytochrome_c-type_DH"/>
</dbReference>
<dbReference type="EMBL" id="JBBPCO010000011">
    <property type="protein sequence ID" value="MEK8090368.1"/>
    <property type="molecule type" value="Genomic_DNA"/>
</dbReference>
<keyword evidence="9" id="KW-1185">Reference proteome</keyword>
<evidence type="ECO:0000313" key="8">
    <source>
        <dbReference type="EMBL" id="MEK8090368.1"/>
    </source>
</evidence>
<evidence type="ECO:0000256" key="4">
    <source>
        <dbReference type="PROSITE-ProRule" id="PRU00433"/>
    </source>
</evidence>
<evidence type="ECO:0000256" key="5">
    <source>
        <dbReference type="SAM" id="MobiDB-lite"/>
    </source>
</evidence>